<dbReference type="InterPro" id="IPR015421">
    <property type="entry name" value="PyrdxlP-dep_Trfase_major"/>
</dbReference>
<keyword evidence="8" id="KW-0238">DNA-binding</keyword>
<dbReference type="EMBL" id="AZEC01000006">
    <property type="protein sequence ID" value="KRL12805.1"/>
    <property type="molecule type" value="Genomic_DNA"/>
</dbReference>
<evidence type="ECO:0000259" key="7">
    <source>
        <dbReference type="Pfam" id="PF00155"/>
    </source>
</evidence>
<sequence length="404" mass="44020">MKKEIFAKRTIEAAQAGIADAFAASNNTELISFAGGFPDAQLFPNDEMGESFRQAFTENSLNVLQYHDNRGYAKLRQILAKRLTADGTNTSADDIILTQGAQQAIDLVARMLINPGDGLVVEAPTYFGALGAFDAYDPTYYEIPMDADGMNMHALQKVLMAHSVKMIYTIPDFQNPTGAVMSLAKRQELIRLANQYDVVVLEDSPYRWLRFSGKQLPTLRSLDTEDRVISLGSFSKILAPGLRLGWATGGQKWIDAIATLKNGADLESPFITMVAVANYLSNNDLDAHLATLRKIYASKKDAMVAALQENLPNGFTVNNPQGGFFVWLQAPAGVDMGQIMKADITPNEGVAYIPSQNLYPSKTVCNAARLNFTGEDIPTIQKGIARLSKALQKYAPVVPAAALS</sequence>
<dbReference type="PANTHER" id="PTHR42790:SF19">
    <property type="entry name" value="KYNURENINE_ALPHA-AMINOADIPATE AMINOTRANSFERASE, MITOCHONDRIAL"/>
    <property type="match status" value="1"/>
</dbReference>
<dbReference type="CDD" id="cd00609">
    <property type="entry name" value="AAT_like"/>
    <property type="match status" value="1"/>
</dbReference>
<dbReference type="STRING" id="1423792.FD09_GL002792"/>
<organism evidence="8 9">
    <name type="scientific">Schleiferilactobacillus perolens DSM 12744</name>
    <dbReference type="NCBI Taxonomy" id="1423792"/>
    <lineage>
        <taxon>Bacteria</taxon>
        <taxon>Bacillati</taxon>
        <taxon>Bacillota</taxon>
        <taxon>Bacilli</taxon>
        <taxon>Lactobacillales</taxon>
        <taxon>Lactobacillaceae</taxon>
        <taxon>Schleiferilactobacillus</taxon>
    </lineage>
</organism>
<keyword evidence="4 8" id="KW-0032">Aminotransferase</keyword>
<dbReference type="Gene3D" id="3.40.640.10">
    <property type="entry name" value="Type I PLP-dependent aspartate aminotransferase-like (Major domain)"/>
    <property type="match status" value="1"/>
</dbReference>
<evidence type="ECO:0000313" key="8">
    <source>
        <dbReference type="EMBL" id="KRL12805.1"/>
    </source>
</evidence>
<reference evidence="8 9" key="1">
    <citation type="journal article" date="2015" name="Genome Announc.">
        <title>Expanding the biotechnology potential of lactobacilli through comparative genomics of 213 strains and associated genera.</title>
        <authorList>
            <person name="Sun Z."/>
            <person name="Harris H.M."/>
            <person name="McCann A."/>
            <person name="Guo C."/>
            <person name="Argimon S."/>
            <person name="Zhang W."/>
            <person name="Yang X."/>
            <person name="Jeffery I.B."/>
            <person name="Cooney J.C."/>
            <person name="Kagawa T.F."/>
            <person name="Liu W."/>
            <person name="Song Y."/>
            <person name="Salvetti E."/>
            <person name="Wrobel A."/>
            <person name="Rasinkangas P."/>
            <person name="Parkhill J."/>
            <person name="Rea M.C."/>
            <person name="O'Sullivan O."/>
            <person name="Ritari J."/>
            <person name="Douillard F.P."/>
            <person name="Paul Ross R."/>
            <person name="Yang R."/>
            <person name="Briner A.E."/>
            <person name="Felis G.E."/>
            <person name="de Vos W.M."/>
            <person name="Barrangou R."/>
            <person name="Klaenhammer T.R."/>
            <person name="Caufield P.W."/>
            <person name="Cui Y."/>
            <person name="Zhang H."/>
            <person name="O'Toole P.W."/>
        </authorList>
    </citation>
    <scope>NUCLEOTIDE SEQUENCE [LARGE SCALE GENOMIC DNA]</scope>
    <source>
        <strain evidence="8 9">DSM 12744</strain>
    </source>
</reference>
<evidence type="ECO:0000256" key="4">
    <source>
        <dbReference type="ARBA" id="ARBA00022576"/>
    </source>
</evidence>
<dbReference type="GO" id="GO:0008483">
    <property type="term" value="F:transaminase activity"/>
    <property type="evidence" value="ECO:0007669"/>
    <property type="project" value="UniProtKB-KW"/>
</dbReference>
<evidence type="ECO:0000313" key="9">
    <source>
        <dbReference type="Proteomes" id="UP000051330"/>
    </source>
</evidence>
<dbReference type="GO" id="GO:0030170">
    <property type="term" value="F:pyridoxal phosphate binding"/>
    <property type="evidence" value="ECO:0007669"/>
    <property type="project" value="InterPro"/>
</dbReference>
<dbReference type="GO" id="GO:0003677">
    <property type="term" value="F:DNA binding"/>
    <property type="evidence" value="ECO:0007669"/>
    <property type="project" value="UniProtKB-KW"/>
</dbReference>
<name>A0A0R1N4U1_9LACO</name>
<dbReference type="GO" id="GO:1901605">
    <property type="term" value="P:alpha-amino acid metabolic process"/>
    <property type="evidence" value="ECO:0007669"/>
    <property type="project" value="TreeGrafter"/>
</dbReference>
<comment type="similarity">
    <text evidence="2">Belongs to the class-I pyridoxal-phosphate-dependent aminotransferase family.</text>
</comment>
<dbReference type="Gene3D" id="3.90.1150.10">
    <property type="entry name" value="Aspartate Aminotransferase, domain 1"/>
    <property type="match status" value="1"/>
</dbReference>
<evidence type="ECO:0000256" key="5">
    <source>
        <dbReference type="ARBA" id="ARBA00022679"/>
    </source>
</evidence>
<evidence type="ECO:0000256" key="6">
    <source>
        <dbReference type="ARBA" id="ARBA00022898"/>
    </source>
</evidence>
<dbReference type="InterPro" id="IPR050859">
    <property type="entry name" value="Class-I_PLP-dep_aminotransf"/>
</dbReference>
<comment type="caution">
    <text evidence="8">The sequence shown here is derived from an EMBL/GenBank/DDBJ whole genome shotgun (WGS) entry which is preliminary data.</text>
</comment>
<comment type="cofactor">
    <cofactor evidence="1">
        <name>pyridoxal 5'-phosphate</name>
        <dbReference type="ChEBI" id="CHEBI:597326"/>
    </cofactor>
</comment>
<dbReference type="InterPro" id="IPR004839">
    <property type="entry name" value="Aminotransferase_I/II_large"/>
</dbReference>
<keyword evidence="9" id="KW-1185">Reference proteome</keyword>
<dbReference type="RefSeq" id="WP_057820422.1">
    <property type="nucleotide sequence ID" value="NZ_AZEC01000006.1"/>
</dbReference>
<proteinExistence type="inferred from homology"/>
<dbReference type="Proteomes" id="UP000051330">
    <property type="component" value="Unassembled WGS sequence"/>
</dbReference>
<dbReference type="AlphaFoldDB" id="A0A0R1N4U1"/>
<dbReference type="PATRIC" id="fig|1423792.3.peg.2852"/>
<keyword evidence="5 8" id="KW-0808">Transferase</keyword>
<evidence type="ECO:0000256" key="2">
    <source>
        <dbReference type="ARBA" id="ARBA00007441"/>
    </source>
</evidence>
<dbReference type="InterPro" id="IPR015424">
    <property type="entry name" value="PyrdxlP-dep_Trfase"/>
</dbReference>
<dbReference type="FunFam" id="3.40.640.10:FF:000053">
    <property type="entry name" value="Aminotransferase, class I"/>
    <property type="match status" value="1"/>
</dbReference>
<keyword evidence="6" id="KW-0663">Pyridoxal phosphate</keyword>
<dbReference type="InterPro" id="IPR015422">
    <property type="entry name" value="PyrdxlP-dep_Trfase_small"/>
</dbReference>
<dbReference type="Pfam" id="PF00155">
    <property type="entry name" value="Aminotran_1_2"/>
    <property type="match status" value="1"/>
</dbReference>
<gene>
    <name evidence="8" type="ORF">FD09_GL002792</name>
</gene>
<accession>A0A0R1N4U1</accession>
<protein>
    <submittedName>
        <fullName evidence="8">HTH containing DNA-binding domain and MocR-like aminotransferase</fullName>
    </submittedName>
</protein>
<feature type="domain" description="Aminotransferase class I/classII large" evidence="7">
    <location>
        <begin position="59"/>
        <end position="354"/>
    </location>
</feature>
<dbReference type="SUPFAM" id="SSF53383">
    <property type="entry name" value="PLP-dependent transferases"/>
    <property type="match status" value="1"/>
</dbReference>
<comment type="subunit">
    <text evidence="3">Homodimer.</text>
</comment>
<dbReference type="PANTHER" id="PTHR42790">
    <property type="entry name" value="AMINOTRANSFERASE"/>
    <property type="match status" value="1"/>
</dbReference>
<evidence type="ECO:0000256" key="1">
    <source>
        <dbReference type="ARBA" id="ARBA00001933"/>
    </source>
</evidence>
<evidence type="ECO:0000256" key="3">
    <source>
        <dbReference type="ARBA" id="ARBA00011738"/>
    </source>
</evidence>